<sequence length="117" mass="12967">MWQKRGSGSGRDPTCPGVEVTLFRSERRDRERSRVRAELVPKMRIIFGFVPANTFDRRLILRPTAKVGRIYPINLMTDIVGVVPPARGKIHGRISSEGGMVIAQAVSGNSPATLILR</sequence>
<proteinExistence type="predicted"/>
<evidence type="ECO:0000313" key="2">
    <source>
        <dbReference type="Proteomes" id="UP001430953"/>
    </source>
</evidence>
<name>A0AAW2EEL4_9HYME</name>
<gene>
    <name evidence="1" type="ORF">PUN28_018591</name>
</gene>
<keyword evidence="2" id="KW-1185">Reference proteome</keyword>
<evidence type="ECO:0000313" key="1">
    <source>
        <dbReference type="EMBL" id="KAL0102159.1"/>
    </source>
</evidence>
<organism evidence="1 2">
    <name type="scientific">Cardiocondyla obscurior</name>
    <dbReference type="NCBI Taxonomy" id="286306"/>
    <lineage>
        <taxon>Eukaryota</taxon>
        <taxon>Metazoa</taxon>
        <taxon>Ecdysozoa</taxon>
        <taxon>Arthropoda</taxon>
        <taxon>Hexapoda</taxon>
        <taxon>Insecta</taxon>
        <taxon>Pterygota</taxon>
        <taxon>Neoptera</taxon>
        <taxon>Endopterygota</taxon>
        <taxon>Hymenoptera</taxon>
        <taxon>Apocrita</taxon>
        <taxon>Aculeata</taxon>
        <taxon>Formicoidea</taxon>
        <taxon>Formicidae</taxon>
        <taxon>Myrmicinae</taxon>
        <taxon>Cardiocondyla</taxon>
    </lineage>
</organism>
<dbReference type="AlphaFoldDB" id="A0AAW2EEL4"/>
<dbReference type="EMBL" id="JADYXP020000023">
    <property type="protein sequence ID" value="KAL0102159.1"/>
    <property type="molecule type" value="Genomic_DNA"/>
</dbReference>
<comment type="caution">
    <text evidence="1">The sequence shown here is derived from an EMBL/GenBank/DDBJ whole genome shotgun (WGS) entry which is preliminary data.</text>
</comment>
<accession>A0AAW2EEL4</accession>
<protein>
    <submittedName>
        <fullName evidence="1">Uncharacterized protein</fullName>
    </submittedName>
</protein>
<reference evidence="1 2" key="1">
    <citation type="submission" date="2023-03" db="EMBL/GenBank/DDBJ databases">
        <title>High recombination rates correlate with genetic variation in Cardiocondyla obscurior ants.</title>
        <authorList>
            <person name="Errbii M."/>
        </authorList>
    </citation>
    <scope>NUCLEOTIDE SEQUENCE [LARGE SCALE GENOMIC DNA]</scope>
    <source>
        <strain evidence="1">Alpha-2009</strain>
        <tissue evidence="1">Whole body</tissue>
    </source>
</reference>
<dbReference type="Proteomes" id="UP001430953">
    <property type="component" value="Unassembled WGS sequence"/>
</dbReference>